<name>A0A3A3GDV7_9BURK</name>
<organism evidence="1 2">
    <name type="scientific">Noviherbaspirillum sedimenti</name>
    <dbReference type="NCBI Taxonomy" id="2320865"/>
    <lineage>
        <taxon>Bacteria</taxon>
        <taxon>Pseudomonadati</taxon>
        <taxon>Pseudomonadota</taxon>
        <taxon>Betaproteobacteria</taxon>
        <taxon>Burkholderiales</taxon>
        <taxon>Oxalobacteraceae</taxon>
        <taxon>Noviherbaspirillum</taxon>
    </lineage>
</organism>
<dbReference type="EMBL" id="QYUQ01000002">
    <property type="protein sequence ID" value="RJG00416.1"/>
    <property type="molecule type" value="Genomic_DNA"/>
</dbReference>
<dbReference type="AlphaFoldDB" id="A0A3A3GDV7"/>
<reference evidence="2" key="1">
    <citation type="submission" date="2018-09" db="EMBL/GenBank/DDBJ databases">
        <authorList>
            <person name="Zhu H."/>
        </authorList>
    </citation>
    <scope>NUCLEOTIDE SEQUENCE [LARGE SCALE GENOMIC DNA]</scope>
    <source>
        <strain evidence="2">K1S02-23</strain>
    </source>
</reference>
<dbReference type="Proteomes" id="UP000266327">
    <property type="component" value="Unassembled WGS sequence"/>
</dbReference>
<gene>
    <name evidence="1" type="ORF">D3878_01505</name>
</gene>
<comment type="caution">
    <text evidence="1">The sequence shown here is derived from an EMBL/GenBank/DDBJ whole genome shotgun (WGS) entry which is preliminary data.</text>
</comment>
<evidence type="ECO:0000313" key="2">
    <source>
        <dbReference type="Proteomes" id="UP000266327"/>
    </source>
</evidence>
<dbReference type="OrthoDB" id="8777664at2"/>
<accession>A0A3A3GDV7</accession>
<proteinExistence type="predicted"/>
<protein>
    <submittedName>
        <fullName evidence="1">Uncharacterized protein</fullName>
    </submittedName>
</protein>
<sequence length="106" mass="11282">MNMAKMDIGNAVDAVSSLRALRVVLTDDLDDIENSIYDLGQSGRADSNGGMDELKVYCVARAALYSGLASINEVLGWVHLMAEKDPEGNAADLLQSLPTVTVPSIN</sequence>
<dbReference type="RefSeq" id="WP_147383860.1">
    <property type="nucleotide sequence ID" value="NZ_QYUQ01000002.1"/>
</dbReference>
<evidence type="ECO:0000313" key="1">
    <source>
        <dbReference type="EMBL" id="RJG00416.1"/>
    </source>
</evidence>
<keyword evidence="2" id="KW-1185">Reference proteome</keyword>